<dbReference type="InterPro" id="IPR010930">
    <property type="entry name" value="Flg_bb/hook_C_dom"/>
</dbReference>
<dbReference type="InterPro" id="IPR053927">
    <property type="entry name" value="FlgK_helical"/>
</dbReference>
<dbReference type="Pfam" id="PF22638">
    <property type="entry name" value="FlgK_D1"/>
    <property type="match status" value="1"/>
</dbReference>
<proteinExistence type="inferred from homology"/>
<evidence type="ECO:0000256" key="2">
    <source>
        <dbReference type="ARBA" id="ARBA00004613"/>
    </source>
</evidence>
<feature type="domain" description="Flagellar basal body rod protein N-terminal" evidence="7">
    <location>
        <begin position="6"/>
        <end position="35"/>
    </location>
</feature>
<dbReference type="SUPFAM" id="SSF64518">
    <property type="entry name" value="Phase 1 flagellin"/>
    <property type="match status" value="2"/>
</dbReference>
<name>A0A1H5S3V5_9RHOB</name>
<dbReference type="InterPro" id="IPR002371">
    <property type="entry name" value="FlgK"/>
</dbReference>
<dbReference type="Pfam" id="PF06429">
    <property type="entry name" value="Flg_bbr_C"/>
    <property type="match status" value="1"/>
</dbReference>
<keyword evidence="10" id="KW-0282">Flagellum</keyword>
<feature type="domain" description="Flagellar basal-body/hook protein C-terminal" evidence="8">
    <location>
        <begin position="1323"/>
        <end position="1362"/>
    </location>
</feature>
<evidence type="ECO:0000256" key="1">
    <source>
        <dbReference type="ARBA" id="ARBA00004117"/>
    </source>
</evidence>
<keyword evidence="10" id="KW-0969">Cilium</keyword>
<accession>A0A1H5S3V5</accession>
<sequence>MSDLFNIGQSGIVAARTALTVTGENIANADTEGYRRRDVSQQEIVGAGASLLFTDAGPQGVEITDIRRAFDSLIAARTRMATASHAAAEAFLPHLELVEDTMIPRNGGSVTDLMADFFGSLANMSGSPADSGLRRVVLETGSTLAAGISEMTYAIERIRDGVQDEAQRRVDDVNTQLIALGELQKDITSVTGTARAALLDRRDVLLNQLASNMDIHVAVGARDSILVSAGTVPGGPVLMNNSEVGWISRDPTGRLTIYDPTLPDDDTPPVRMPFDGALKGLNSAIGAIDETIGDLNRWATKFVRQMNELHQQGLDLNGDRGGQIFSLDGWAPTLSPLNRGSALVGVTVTDPQAMPEGPLELVYDSKTAVWLLNNEEGETLASGNPRLGVEGLAIAVSGTVADGDRVTLTRTNGHARNMMFLLDDVTNIAAAGALTVSSSPENAGTARMSASEYTPPVSPFQDLSSVLTGDSTQAVEFLSPGVVGTIPAEAGSASLLALSRDGVLEASLPSGTNVSEITLDIDGEAHSFLLPSAMTPEEAAEALRSGAVLSGDDLSFADLGLTASGTDGRFAVAVQEGRSMPSVQVVTDAGSFDAITVVDPAPAAELSVFTREGRQLSGPPLSPSEAAALLTPENGFVVGAVYQRVALNEPSGYSTLTQDQASGAGAATLWLGEGLEIATWSGSDAAPARASETIGFASGDSTDDITIPVGASAARQAELLADALPLSATAYTAALLDVPATGRIVFDLSGDNTSASRIEVNLDAEGPSGLAAAINSKSPITGIRAERASDGRFVLIHEGGANITLSALNASDGTLGITRLGQDGQTLGAQVLLGAGQTAARITGTVQLSGADDFGVSEGGLTINSVRDPFVNGRLERTITDAGSTQVLGFHFEAALDGAVTDIDAISAGSVGYRLNIGLPDGTSAEFAYDPSLEGVDATTLAAGLAAAMREEAPASSITGSALASLPPQGAQVKFMLGSQGYAVRMTAAGPEVVGPEPDRLNAYFNDANQLVVETVGGHLDGAPLRIPPDAADAARFGLGVDDLPQTRLTGQPFDAADLPASFVVNAAGTDYTFTASAGSLSAPADFPGSTEYDDVTGAFSITVDARLGDVRVLPGQGAQAAGFKTIGAELAVAGDQLAISTSDGRVLDLTAQTVGSATRIDLDNLPGEDLLVVMTGEGALRLSGEIGAPPEKPRTAVRELRVLDAEQGLVGLFDQETGASIATRTLDAGGTATLGGYAITLESGYATGDTFVISPNGAGSGDARTTELMADLQNPAGSDGRGGFTALYAEMLGAVGSAVRAGEDRRDSTEAVKDSALKAEAEASAVDLDEEAAKLMRHQQSYQASAQIISVARQMFQTLLNSL</sequence>
<evidence type="ECO:0000259" key="8">
    <source>
        <dbReference type="Pfam" id="PF06429"/>
    </source>
</evidence>
<evidence type="ECO:0000256" key="6">
    <source>
        <dbReference type="ARBA" id="ARBA00023143"/>
    </source>
</evidence>
<protein>
    <recommendedName>
        <fullName evidence="4">Flagellar hook-associated protein 1</fullName>
    </recommendedName>
</protein>
<dbReference type="EMBL" id="FNUZ01000001">
    <property type="protein sequence ID" value="SEF45296.1"/>
    <property type="molecule type" value="Genomic_DNA"/>
</dbReference>
<evidence type="ECO:0000313" key="10">
    <source>
        <dbReference type="EMBL" id="SEF45296.1"/>
    </source>
</evidence>
<comment type="subcellular location">
    <subcellularLocation>
        <location evidence="1">Bacterial flagellum basal body</location>
    </subcellularLocation>
    <subcellularLocation>
        <location evidence="2">Secreted</location>
    </subcellularLocation>
</comment>
<gene>
    <name evidence="10" type="ORF">SAMN04488045_0095</name>
</gene>
<organism evidence="10 11">
    <name type="scientific">Thalassococcus halodurans</name>
    <dbReference type="NCBI Taxonomy" id="373675"/>
    <lineage>
        <taxon>Bacteria</taxon>
        <taxon>Pseudomonadati</taxon>
        <taxon>Pseudomonadota</taxon>
        <taxon>Alphaproteobacteria</taxon>
        <taxon>Rhodobacterales</taxon>
        <taxon>Roseobacteraceae</taxon>
        <taxon>Thalassococcus</taxon>
    </lineage>
</organism>
<dbReference type="GO" id="GO:0009425">
    <property type="term" value="C:bacterial-type flagellum basal body"/>
    <property type="evidence" value="ECO:0007669"/>
    <property type="project" value="UniProtKB-SubCell"/>
</dbReference>
<comment type="similarity">
    <text evidence="3">Belongs to the flagella basal body rod proteins family.</text>
</comment>
<dbReference type="GO" id="GO:0044780">
    <property type="term" value="P:bacterial-type flagellum assembly"/>
    <property type="evidence" value="ECO:0007669"/>
    <property type="project" value="InterPro"/>
</dbReference>
<dbReference type="GO" id="GO:0005198">
    <property type="term" value="F:structural molecule activity"/>
    <property type="evidence" value="ECO:0007669"/>
    <property type="project" value="InterPro"/>
</dbReference>
<evidence type="ECO:0000259" key="7">
    <source>
        <dbReference type="Pfam" id="PF00460"/>
    </source>
</evidence>
<evidence type="ECO:0000256" key="3">
    <source>
        <dbReference type="ARBA" id="ARBA00009677"/>
    </source>
</evidence>
<evidence type="ECO:0000256" key="4">
    <source>
        <dbReference type="ARBA" id="ARBA00016244"/>
    </source>
</evidence>
<dbReference type="InterPro" id="IPR001444">
    <property type="entry name" value="Flag_bb_rod_N"/>
</dbReference>
<dbReference type="PANTHER" id="PTHR30033">
    <property type="entry name" value="FLAGELLAR HOOK-ASSOCIATED PROTEIN 1"/>
    <property type="match status" value="1"/>
</dbReference>
<dbReference type="PROSITE" id="PS00588">
    <property type="entry name" value="FLAGELLA_BB_ROD"/>
    <property type="match status" value="1"/>
</dbReference>
<evidence type="ECO:0000256" key="5">
    <source>
        <dbReference type="ARBA" id="ARBA00022525"/>
    </source>
</evidence>
<evidence type="ECO:0000259" key="9">
    <source>
        <dbReference type="Pfam" id="PF22638"/>
    </source>
</evidence>
<dbReference type="GO" id="GO:0005576">
    <property type="term" value="C:extracellular region"/>
    <property type="evidence" value="ECO:0007669"/>
    <property type="project" value="UniProtKB-SubCell"/>
</dbReference>
<dbReference type="Proteomes" id="UP000236752">
    <property type="component" value="Unassembled WGS sequence"/>
</dbReference>
<keyword evidence="5" id="KW-0964">Secreted</keyword>
<keyword evidence="6" id="KW-0975">Bacterial flagellum</keyword>
<keyword evidence="11" id="KW-1185">Reference proteome</keyword>
<dbReference type="Pfam" id="PF00460">
    <property type="entry name" value="Flg_bb_rod"/>
    <property type="match status" value="1"/>
</dbReference>
<dbReference type="PANTHER" id="PTHR30033:SF2">
    <property type="entry name" value="FLAGELLAR HOOK PROTEIN"/>
    <property type="match status" value="1"/>
</dbReference>
<dbReference type="InterPro" id="IPR019776">
    <property type="entry name" value="Flagellar_basal_body_rod_CS"/>
</dbReference>
<reference evidence="10 11" key="1">
    <citation type="submission" date="2016-10" db="EMBL/GenBank/DDBJ databases">
        <authorList>
            <person name="de Groot N.N."/>
        </authorList>
    </citation>
    <scope>NUCLEOTIDE SEQUENCE [LARGE SCALE GENOMIC DNA]</scope>
    <source>
        <strain evidence="10 11">DSM 26915</strain>
    </source>
</reference>
<dbReference type="RefSeq" id="WP_103908522.1">
    <property type="nucleotide sequence ID" value="NZ_FNUZ01000001.1"/>
</dbReference>
<dbReference type="OrthoDB" id="7181295at2"/>
<keyword evidence="10" id="KW-0966">Cell projection</keyword>
<evidence type="ECO:0000313" key="11">
    <source>
        <dbReference type="Proteomes" id="UP000236752"/>
    </source>
</evidence>
<dbReference type="GO" id="GO:0009424">
    <property type="term" value="C:bacterial-type flagellum hook"/>
    <property type="evidence" value="ECO:0007669"/>
    <property type="project" value="InterPro"/>
</dbReference>
<feature type="domain" description="Flagellar hook-associated protein FlgK helical" evidence="9">
    <location>
        <begin position="100"/>
        <end position="325"/>
    </location>
</feature>